<dbReference type="Pfam" id="PF23988">
    <property type="entry name" value="DUF7309"/>
    <property type="match status" value="1"/>
</dbReference>
<gene>
    <name evidence="3" type="ORF">J0J70_06000</name>
</gene>
<dbReference type="Pfam" id="PF22007">
    <property type="entry name" value="DUF6930"/>
    <property type="match status" value="1"/>
</dbReference>
<dbReference type="EMBL" id="CP071250">
    <property type="protein sequence ID" value="UUF09501.1"/>
    <property type="molecule type" value="Genomic_DNA"/>
</dbReference>
<dbReference type="AlphaFoldDB" id="A0A9Q9CQ66"/>
<protein>
    <submittedName>
        <fullName evidence="3">Uncharacterized protein</fullName>
    </submittedName>
</protein>
<dbReference type="Proteomes" id="UP001058072">
    <property type="component" value="Chromosome"/>
</dbReference>
<evidence type="ECO:0000259" key="2">
    <source>
        <dbReference type="Pfam" id="PF23988"/>
    </source>
</evidence>
<dbReference type="InterPro" id="IPR055733">
    <property type="entry name" value="DUF7309"/>
</dbReference>
<name>A0A9Q9CQ66_9FIRM</name>
<reference evidence="3" key="1">
    <citation type="submission" date="2021-03" db="EMBL/GenBank/DDBJ databases">
        <title>Comparative Genomics and Metabolomics in the genus Turicibacter.</title>
        <authorList>
            <person name="Maki J."/>
            <person name="Looft T."/>
        </authorList>
    </citation>
    <scope>NUCLEOTIDE SEQUENCE</scope>
    <source>
        <strain evidence="3">ISU324</strain>
    </source>
</reference>
<dbReference type="RefSeq" id="WP_055242488.1">
    <property type="nucleotide sequence ID" value="NZ_CP071250.1"/>
</dbReference>
<feature type="domain" description="DUF7309" evidence="2">
    <location>
        <begin position="10"/>
        <end position="165"/>
    </location>
</feature>
<evidence type="ECO:0000259" key="1">
    <source>
        <dbReference type="Pfam" id="PF22007"/>
    </source>
</evidence>
<evidence type="ECO:0000313" key="4">
    <source>
        <dbReference type="Proteomes" id="UP001058072"/>
    </source>
</evidence>
<proteinExistence type="predicted"/>
<feature type="domain" description="DUF6930" evidence="1">
    <location>
        <begin position="221"/>
        <end position="338"/>
    </location>
</feature>
<organism evidence="3 4">
    <name type="scientific">Turicibacter bilis</name>
    <dbReference type="NCBI Taxonomy" id="2735723"/>
    <lineage>
        <taxon>Bacteria</taxon>
        <taxon>Bacillati</taxon>
        <taxon>Bacillota</taxon>
        <taxon>Erysipelotrichia</taxon>
        <taxon>Erysipelotrichales</taxon>
        <taxon>Turicibacteraceae</taxon>
        <taxon>Turicibacter</taxon>
    </lineage>
</organism>
<evidence type="ECO:0000313" key="3">
    <source>
        <dbReference type="EMBL" id="UUF09501.1"/>
    </source>
</evidence>
<dbReference type="InterPro" id="IPR054216">
    <property type="entry name" value="DUF6930"/>
</dbReference>
<accession>A0A9Q9CQ66</accession>
<sequence>MGIATNVELHKLYEAAIAFRKLQPWKWMYASQVFIIHDDERDIDGFCSIMGMMGEHFSLSVYLGEAGYQSYRYLYDKASLAYMDHIFMKAEVKKNCLTVSFENPETLTEHDDEQAMFLGYQFKGKNECPRFRYHHPGIYSWYLTDGWQCRFLTKALEQAMIIARLELTKDLQVPEIYDSKYYLRYYTEEKGWEGTFVDATLYKKAPTPKKTIFQNDLLAYRVKKLPKLLITLEAIQFYLPNPVVEVGSGQPFFMLVTALVDSEEGQLFYLDVQETAALYLTDTVTELAKQFLELKIRPCEIIAEDEDTYALLEDVCKQIDVKLSIDYHTARAHEFAEYIFEELQNASSNTVKVIESEQSDIDKLIMFADQITDTLQIQQALDDLSEQAKEQYKLITQTFVLAMYTIRDQIPSEWTGDAVKDICLNVLPEQLEKDVLAQCKPVLSHFVTVLGEDEIIPNYRSLLLVINNCL</sequence>